<evidence type="ECO:0000313" key="7">
    <source>
        <dbReference type="EMBL" id="AKB77340.1"/>
    </source>
</evidence>
<keyword evidence="4" id="KW-0378">Hydrolase</keyword>
<dbReference type="RefSeq" id="WP_048137732.1">
    <property type="nucleotide sequence ID" value="NZ_CP009516.1"/>
</dbReference>
<gene>
    <name evidence="7" type="ORF">MSHOH_0857</name>
</gene>
<dbReference type="AlphaFoldDB" id="A0A0E3WU47"/>
<evidence type="ECO:0000256" key="6">
    <source>
        <dbReference type="ARBA" id="ARBA00023016"/>
    </source>
</evidence>
<dbReference type="KEGG" id="mhor:MSHOH_0857"/>
<keyword evidence="2" id="KW-0540">Nuclease</keyword>
<dbReference type="HOGENOM" id="CLU_164851_6_0_2"/>
<dbReference type="PATRIC" id="fig|1434110.4.peg.1060"/>
<accession>A0A0E3WU47</accession>
<organism evidence="7 8">
    <name type="scientific">Methanosarcina horonobensis HB-1 = JCM 15518</name>
    <dbReference type="NCBI Taxonomy" id="1434110"/>
    <lineage>
        <taxon>Archaea</taxon>
        <taxon>Methanobacteriati</taxon>
        <taxon>Methanobacteriota</taxon>
        <taxon>Stenosarchaea group</taxon>
        <taxon>Methanomicrobia</taxon>
        <taxon>Methanosarcinales</taxon>
        <taxon>Methanosarcinaceae</taxon>
        <taxon>Methanosarcina</taxon>
    </lineage>
</organism>
<evidence type="ECO:0000256" key="3">
    <source>
        <dbReference type="ARBA" id="ARBA00022759"/>
    </source>
</evidence>
<evidence type="ECO:0000256" key="2">
    <source>
        <dbReference type="ARBA" id="ARBA00022722"/>
    </source>
</evidence>
<evidence type="ECO:0000256" key="4">
    <source>
        <dbReference type="ARBA" id="ARBA00022801"/>
    </source>
</evidence>
<dbReference type="GO" id="GO:0003729">
    <property type="term" value="F:mRNA binding"/>
    <property type="evidence" value="ECO:0007669"/>
    <property type="project" value="InterPro"/>
</dbReference>
<name>A0A0E3WU47_9EURY</name>
<proteinExistence type="predicted"/>
<dbReference type="PANTHER" id="PTHR34873:SF3">
    <property type="entry name" value="ADDICTION MODULE TOXIN, HICA FAMILY"/>
    <property type="match status" value="1"/>
</dbReference>
<dbReference type="GO" id="GO:0016787">
    <property type="term" value="F:hydrolase activity"/>
    <property type="evidence" value="ECO:0007669"/>
    <property type="project" value="UniProtKB-KW"/>
</dbReference>
<sequence length="79" mass="9106">MTKIKPLSNKKVIKALEKVGFQPIRQTGSHLFMKNPDGRTTIIPIHSKEIKVEIINAILKEAKISREEWIELVKNLILF</sequence>
<keyword evidence="6" id="KW-0346">Stress response</keyword>
<dbReference type="Pfam" id="PF07927">
    <property type="entry name" value="HicA_toxin"/>
    <property type="match status" value="1"/>
</dbReference>
<keyword evidence="1" id="KW-1277">Toxin-antitoxin system</keyword>
<protein>
    <recommendedName>
        <fullName evidence="9">YcfA family protein</fullName>
    </recommendedName>
</protein>
<keyword evidence="8" id="KW-1185">Reference proteome</keyword>
<dbReference type="EMBL" id="CP009516">
    <property type="protein sequence ID" value="AKB77340.1"/>
    <property type="molecule type" value="Genomic_DNA"/>
</dbReference>
<dbReference type="InterPro" id="IPR038570">
    <property type="entry name" value="HicA_sf"/>
</dbReference>
<dbReference type="SUPFAM" id="SSF54786">
    <property type="entry name" value="YcfA/nrd intein domain"/>
    <property type="match status" value="1"/>
</dbReference>
<dbReference type="Gene3D" id="3.30.920.30">
    <property type="entry name" value="Hypothetical protein"/>
    <property type="match status" value="1"/>
</dbReference>
<keyword evidence="3" id="KW-0255">Endonuclease</keyword>
<dbReference type="OrthoDB" id="7619at2157"/>
<dbReference type="Proteomes" id="UP000033101">
    <property type="component" value="Chromosome"/>
</dbReference>
<keyword evidence="5" id="KW-0694">RNA-binding</keyword>
<evidence type="ECO:0000256" key="5">
    <source>
        <dbReference type="ARBA" id="ARBA00022884"/>
    </source>
</evidence>
<reference evidence="7 8" key="1">
    <citation type="submission" date="2014-07" db="EMBL/GenBank/DDBJ databases">
        <title>Methanogenic archaea and the global carbon cycle.</title>
        <authorList>
            <person name="Henriksen J.R."/>
            <person name="Luke J."/>
            <person name="Reinhart S."/>
            <person name="Benedict M.N."/>
            <person name="Youngblut N.D."/>
            <person name="Metcalf M.E."/>
            <person name="Whitaker R.J."/>
            <person name="Metcalf W.W."/>
        </authorList>
    </citation>
    <scope>NUCLEOTIDE SEQUENCE [LARGE SCALE GENOMIC DNA]</scope>
    <source>
        <strain evidence="7 8">HB-1</strain>
    </source>
</reference>
<dbReference type="GO" id="GO:0004519">
    <property type="term" value="F:endonuclease activity"/>
    <property type="evidence" value="ECO:0007669"/>
    <property type="project" value="UniProtKB-KW"/>
</dbReference>
<dbReference type="PANTHER" id="PTHR34873">
    <property type="entry name" value="SSR1766 PROTEIN"/>
    <property type="match status" value="1"/>
</dbReference>
<evidence type="ECO:0008006" key="9">
    <source>
        <dbReference type="Google" id="ProtNLM"/>
    </source>
</evidence>
<dbReference type="InterPro" id="IPR012933">
    <property type="entry name" value="HicA_mRNA_interferase"/>
</dbReference>
<dbReference type="GeneID" id="24830016"/>
<evidence type="ECO:0000256" key="1">
    <source>
        <dbReference type="ARBA" id="ARBA00022649"/>
    </source>
</evidence>
<dbReference type="STRING" id="1434110.MSHOH_0857"/>
<evidence type="ECO:0000313" key="8">
    <source>
        <dbReference type="Proteomes" id="UP000033101"/>
    </source>
</evidence>